<dbReference type="SUPFAM" id="SSF46548">
    <property type="entry name" value="alpha-helical ferredoxin"/>
    <property type="match status" value="1"/>
</dbReference>
<keyword evidence="4" id="KW-0677">Repeat</keyword>
<dbReference type="InterPro" id="IPR017900">
    <property type="entry name" value="4Fe4S_Fe_S_CS"/>
</dbReference>
<dbReference type="InterPro" id="IPR037171">
    <property type="entry name" value="NagB/RpiA_transferase-like"/>
</dbReference>
<dbReference type="InterPro" id="IPR004452">
    <property type="entry name" value="LutB/LldF"/>
</dbReference>
<evidence type="ECO:0000256" key="6">
    <source>
        <dbReference type="ARBA" id="ARBA00023004"/>
    </source>
</evidence>
<dbReference type="EMBL" id="JACPSX010000214">
    <property type="protein sequence ID" value="MBI3015594.1"/>
    <property type="molecule type" value="Genomic_DNA"/>
</dbReference>
<dbReference type="PROSITE" id="PS51379">
    <property type="entry name" value="4FE4S_FER_2"/>
    <property type="match status" value="1"/>
</dbReference>
<keyword evidence="3" id="KW-0479">Metal-binding</keyword>
<dbReference type="InterPro" id="IPR024569">
    <property type="entry name" value="LutB_C"/>
</dbReference>
<dbReference type="SUPFAM" id="SSF100950">
    <property type="entry name" value="NagB/RpiA/CoA transferase-like"/>
    <property type="match status" value="1"/>
</dbReference>
<dbReference type="Gene3D" id="1.10.1060.10">
    <property type="entry name" value="Alpha-helical ferredoxin"/>
    <property type="match status" value="1"/>
</dbReference>
<dbReference type="AlphaFoldDB" id="A0A932M1J9"/>
<keyword evidence="1" id="KW-0813">Transport</keyword>
<dbReference type="Pfam" id="PF11870">
    <property type="entry name" value="LutB_C"/>
    <property type="match status" value="1"/>
</dbReference>
<comment type="caution">
    <text evidence="9">The sequence shown here is derived from an EMBL/GenBank/DDBJ whole genome shotgun (WGS) entry which is preliminary data.</text>
</comment>
<proteinExistence type="predicted"/>
<dbReference type="Pfam" id="PF13183">
    <property type="entry name" value="Fer4_8"/>
    <property type="match status" value="1"/>
</dbReference>
<dbReference type="GO" id="GO:0006089">
    <property type="term" value="P:lactate metabolic process"/>
    <property type="evidence" value="ECO:0007669"/>
    <property type="project" value="InterPro"/>
</dbReference>
<name>A0A932M1J9_UNCTE</name>
<dbReference type="PANTHER" id="PTHR47153">
    <property type="entry name" value="LACTATE UTILIZATION PROTEIN B"/>
    <property type="match status" value="1"/>
</dbReference>
<gene>
    <name evidence="9" type="ORF">HYY65_11180</name>
</gene>
<dbReference type="PANTHER" id="PTHR47153:SF2">
    <property type="entry name" value="LACTATE UTILIZATION PROTEIN B"/>
    <property type="match status" value="1"/>
</dbReference>
<evidence type="ECO:0000256" key="1">
    <source>
        <dbReference type="ARBA" id="ARBA00022448"/>
    </source>
</evidence>
<protein>
    <submittedName>
        <fullName evidence="9">Iron-sulfur cluster-binding protein</fullName>
    </submittedName>
</protein>
<feature type="domain" description="4Fe-4S ferredoxin-type" evidence="8">
    <location>
        <begin position="301"/>
        <end position="331"/>
    </location>
</feature>
<keyword evidence="5" id="KW-0249">Electron transport</keyword>
<dbReference type="Pfam" id="PF02589">
    <property type="entry name" value="LUD_dom"/>
    <property type="match status" value="1"/>
</dbReference>
<sequence>MANRIPDLLLRSERAISDSQLQRAIDFATSRLRDHRAKIMPRMKGWEEMREQARELRLHTLAHLDEYLEALERKVMQRGGHVFWARDAGEATQYIIELASRRRVRDLVKTKSMVTEEIGLNKSLEQNGIHPVETDLGEYIVQLAGETPSHLIAPAFHKSKEQVAEIFSRHFGTSIPAEVKTIMGVARKELRGKFLAAPMGITGANFAVAETGTLVLVTNEGNGRLTSFLPPILVSILGMEKVVPRLADLELLLNLLVPSATGQRLTTYVSLLSPPRGPHETRGPQEFHLIILDNGRSSILGGPFADILTCLRCGACLNVCPVYQKIGGHSYGATYTGPMGAVLSPLLSELKNHDSLPHASTLCGACAEVCPVKIPFPDLLIGLRQSQVRQGKAPFGQSLVFSLWSWLWSHSRRYAFSARLARAFWPLLGNGRKFPVVSGWASGRDLPPPAPRTFRDLWHERNGRSRG</sequence>
<accession>A0A932M1J9</accession>
<dbReference type="Gene3D" id="3.40.50.10420">
    <property type="entry name" value="NagB/RpiA/CoA transferase-like"/>
    <property type="match status" value="1"/>
</dbReference>
<dbReference type="InterPro" id="IPR017896">
    <property type="entry name" value="4Fe4S_Fe-S-bd"/>
</dbReference>
<dbReference type="NCBIfam" id="TIGR00273">
    <property type="entry name" value="LutB/LldF family L-lactate oxidation iron-sulfur protein"/>
    <property type="match status" value="1"/>
</dbReference>
<dbReference type="GO" id="GO:0046872">
    <property type="term" value="F:metal ion binding"/>
    <property type="evidence" value="ECO:0007669"/>
    <property type="project" value="UniProtKB-KW"/>
</dbReference>
<keyword evidence="6" id="KW-0408">Iron</keyword>
<dbReference type="GO" id="GO:0051539">
    <property type="term" value="F:4 iron, 4 sulfur cluster binding"/>
    <property type="evidence" value="ECO:0007669"/>
    <property type="project" value="UniProtKB-KW"/>
</dbReference>
<dbReference type="InterPro" id="IPR024185">
    <property type="entry name" value="FTHF_cligase-like_sf"/>
</dbReference>
<dbReference type="InterPro" id="IPR009051">
    <property type="entry name" value="Helical_ferredxn"/>
</dbReference>
<evidence type="ECO:0000256" key="4">
    <source>
        <dbReference type="ARBA" id="ARBA00022737"/>
    </source>
</evidence>
<keyword evidence="2" id="KW-0004">4Fe-4S</keyword>
<evidence type="ECO:0000256" key="3">
    <source>
        <dbReference type="ARBA" id="ARBA00022723"/>
    </source>
</evidence>
<dbReference type="PROSITE" id="PS00198">
    <property type="entry name" value="4FE4S_FER_1"/>
    <property type="match status" value="1"/>
</dbReference>
<evidence type="ECO:0000313" key="10">
    <source>
        <dbReference type="Proteomes" id="UP000741360"/>
    </source>
</evidence>
<evidence type="ECO:0000256" key="2">
    <source>
        <dbReference type="ARBA" id="ARBA00022485"/>
    </source>
</evidence>
<evidence type="ECO:0000313" key="9">
    <source>
        <dbReference type="EMBL" id="MBI3015594.1"/>
    </source>
</evidence>
<organism evidence="9 10">
    <name type="scientific">Tectimicrobiota bacterium</name>
    <dbReference type="NCBI Taxonomy" id="2528274"/>
    <lineage>
        <taxon>Bacteria</taxon>
        <taxon>Pseudomonadati</taxon>
        <taxon>Nitrospinota/Tectimicrobiota group</taxon>
        <taxon>Candidatus Tectimicrobiota</taxon>
    </lineage>
</organism>
<evidence type="ECO:0000256" key="5">
    <source>
        <dbReference type="ARBA" id="ARBA00022982"/>
    </source>
</evidence>
<reference evidence="9" key="1">
    <citation type="submission" date="2020-07" db="EMBL/GenBank/DDBJ databases">
        <title>Huge and variable diversity of episymbiotic CPR bacteria and DPANN archaea in groundwater ecosystems.</title>
        <authorList>
            <person name="He C.Y."/>
            <person name="Keren R."/>
            <person name="Whittaker M."/>
            <person name="Farag I.F."/>
            <person name="Doudna J."/>
            <person name="Cate J.H.D."/>
            <person name="Banfield J.F."/>
        </authorList>
    </citation>
    <scope>NUCLEOTIDE SEQUENCE</scope>
    <source>
        <strain evidence="9">NC_groundwater_717_Ag_S-0.2um_59_8</strain>
    </source>
</reference>
<keyword evidence="7" id="KW-0411">Iron-sulfur</keyword>
<evidence type="ECO:0000256" key="7">
    <source>
        <dbReference type="ARBA" id="ARBA00023014"/>
    </source>
</evidence>
<evidence type="ECO:0000259" key="8">
    <source>
        <dbReference type="PROSITE" id="PS51379"/>
    </source>
</evidence>
<dbReference type="Proteomes" id="UP000741360">
    <property type="component" value="Unassembled WGS sequence"/>
</dbReference>
<dbReference type="InterPro" id="IPR003741">
    <property type="entry name" value="LUD_dom"/>
</dbReference>